<evidence type="ECO:0000256" key="13">
    <source>
        <dbReference type="RuleBase" id="RU000504"/>
    </source>
</evidence>
<comment type="catalytic activity">
    <reaction evidence="13">
        <text>pyruvate + ATP = phosphoenolpyruvate + ADP + H(+)</text>
        <dbReference type="Rhea" id="RHEA:18157"/>
        <dbReference type="ChEBI" id="CHEBI:15361"/>
        <dbReference type="ChEBI" id="CHEBI:15378"/>
        <dbReference type="ChEBI" id="CHEBI:30616"/>
        <dbReference type="ChEBI" id="CHEBI:58702"/>
        <dbReference type="ChEBI" id="CHEBI:456216"/>
        <dbReference type="EC" id="2.7.1.40"/>
    </reaction>
</comment>
<organism evidence="16 17">
    <name type="scientific">Dongia sedimenti</name>
    <dbReference type="NCBI Taxonomy" id="3064282"/>
    <lineage>
        <taxon>Bacteria</taxon>
        <taxon>Pseudomonadati</taxon>
        <taxon>Pseudomonadota</taxon>
        <taxon>Alphaproteobacteria</taxon>
        <taxon>Rhodospirillales</taxon>
        <taxon>Dongiaceae</taxon>
        <taxon>Dongia</taxon>
    </lineage>
</organism>
<dbReference type="SUPFAM" id="SSF51621">
    <property type="entry name" value="Phosphoenolpyruvate/pyruvate domain"/>
    <property type="match status" value="1"/>
</dbReference>
<dbReference type="EMBL" id="JAUYVI010000002">
    <property type="protein sequence ID" value="MDQ7247225.1"/>
    <property type="molecule type" value="Genomic_DNA"/>
</dbReference>
<dbReference type="GO" id="GO:0016301">
    <property type="term" value="F:kinase activity"/>
    <property type="evidence" value="ECO:0007669"/>
    <property type="project" value="UniProtKB-KW"/>
</dbReference>
<dbReference type="InterPro" id="IPR015806">
    <property type="entry name" value="Pyrv_Knase_insert_dom_sf"/>
</dbReference>
<evidence type="ECO:0000256" key="3">
    <source>
        <dbReference type="ARBA" id="ARBA00012142"/>
    </source>
</evidence>
<dbReference type="SUPFAM" id="SSF52935">
    <property type="entry name" value="PK C-terminal domain-like"/>
    <property type="match status" value="1"/>
</dbReference>
<evidence type="ECO:0000313" key="17">
    <source>
        <dbReference type="Proteomes" id="UP001230156"/>
    </source>
</evidence>
<dbReference type="NCBIfam" id="NF004978">
    <property type="entry name" value="PRK06354.1"/>
    <property type="match status" value="1"/>
</dbReference>
<dbReference type="RefSeq" id="WP_379954626.1">
    <property type="nucleotide sequence ID" value="NZ_JAUYVI010000002.1"/>
</dbReference>
<evidence type="ECO:0000259" key="14">
    <source>
        <dbReference type="Pfam" id="PF00224"/>
    </source>
</evidence>
<dbReference type="SUPFAM" id="SSF50800">
    <property type="entry name" value="PK beta-barrel domain-like"/>
    <property type="match status" value="1"/>
</dbReference>
<dbReference type="InterPro" id="IPR015793">
    <property type="entry name" value="Pyrv_Knase_brl"/>
</dbReference>
<keyword evidence="10 13" id="KW-0324">Glycolysis</keyword>
<proteinExistence type="inferred from homology"/>
<dbReference type="InterPro" id="IPR011037">
    <property type="entry name" value="Pyrv_Knase-like_insert_dom_sf"/>
</dbReference>
<accession>A0ABU0YHN2</accession>
<feature type="domain" description="Pyruvate kinase C-terminal" evidence="15">
    <location>
        <begin position="356"/>
        <end position="468"/>
    </location>
</feature>
<dbReference type="InterPro" id="IPR001697">
    <property type="entry name" value="Pyr_Knase"/>
</dbReference>
<dbReference type="Pfam" id="PF02887">
    <property type="entry name" value="PK_C"/>
    <property type="match status" value="1"/>
</dbReference>
<evidence type="ECO:0000313" key="16">
    <source>
        <dbReference type="EMBL" id="MDQ7247225.1"/>
    </source>
</evidence>
<dbReference type="NCBIfam" id="NF004491">
    <property type="entry name" value="PRK05826.1"/>
    <property type="match status" value="1"/>
</dbReference>
<dbReference type="EC" id="2.7.1.40" evidence="3 12"/>
<evidence type="ECO:0000256" key="2">
    <source>
        <dbReference type="ARBA" id="ARBA00008663"/>
    </source>
</evidence>
<dbReference type="NCBIfam" id="NF004886">
    <property type="entry name" value="PRK06247.1"/>
    <property type="match status" value="1"/>
</dbReference>
<evidence type="ECO:0000256" key="1">
    <source>
        <dbReference type="ARBA" id="ARBA00004997"/>
    </source>
</evidence>
<feature type="domain" description="Pyruvate kinase barrel" evidence="14">
    <location>
        <begin position="5"/>
        <end position="323"/>
    </location>
</feature>
<evidence type="ECO:0000256" key="9">
    <source>
        <dbReference type="ARBA" id="ARBA00022842"/>
    </source>
</evidence>
<sequence>MRRQRKAKIVATLGPASTTRKQIEALFRAGADIFRLNLSHGTHEDHKARYDIIRQIEHDLDRPIGVLVDLQGPKLRVGAFKDGGTDLKLGQAFRLDLDSKKLGDDKRVSLPHPEILEAVQAGSNLLLDDGRLRLMVTKEGKDFVDCEVMTAGRLTDRKGVNIPDAVLNVSPLTKKDREDLTFGLDLGADWIALSFVQRPEDIAEARRLIAGRARIIAKLEKPAAIEHLDEIIELSDAVMVARGDLGVELPPEVVPGLQKRIVVASRKAGKPVVVATQMLESMVNAPAPTRAEASDVATAIYDGADAVMLSAESASGKYPIEAVSIMNRIIEQTERDPSYRRIIDAQHSDPEATGNDAISAAAAQVARTLAASVIVTYTTSGSTALRVARERPDAPILCLTEDLATARRLALLWGAHCVHTADIRTFSEMVEKARRVALKQELAKKGERLVITAGVPFGRPGSTNTLRVAWIE</sequence>
<keyword evidence="4 13" id="KW-0808">Transferase</keyword>
<dbReference type="Pfam" id="PF00224">
    <property type="entry name" value="PK"/>
    <property type="match status" value="1"/>
</dbReference>
<dbReference type="Gene3D" id="3.40.1380.20">
    <property type="entry name" value="Pyruvate kinase, C-terminal domain"/>
    <property type="match status" value="1"/>
</dbReference>
<name>A0ABU0YHN2_9PROT</name>
<evidence type="ECO:0000259" key="15">
    <source>
        <dbReference type="Pfam" id="PF02887"/>
    </source>
</evidence>
<evidence type="ECO:0000256" key="6">
    <source>
        <dbReference type="ARBA" id="ARBA00022741"/>
    </source>
</evidence>
<comment type="similarity">
    <text evidence="2 13">Belongs to the pyruvate kinase family.</text>
</comment>
<dbReference type="Gene3D" id="2.40.33.10">
    <property type="entry name" value="PK beta-barrel domain-like"/>
    <property type="match status" value="1"/>
</dbReference>
<protein>
    <recommendedName>
        <fullName evidence="3 12">Pyruvate kinase</fullName>
        <ecNumber evidence="3 12">2.7.1.40</ecNumber>
    </recommendedName>
</protein>
<evidence type="ECO:0000256" key="4">
    <source>
        <dbReference type="ARBA" id="ARBA00022679"/>
    </source>
</evidence>
<dbReference type="PRINTS" id="PR01050">
    <property type="entry name" value="PYRUVTKNASE"/>
</dbReference>
<evidence type="ECO:0000256" key="7">
    <source>
        <dbReference type="ARBA" id="ARBA00022777"/>
    </source>
</evidence>
<dbReference type="InterPro" id="IPR036918">
    <property type="entry name" value="Pyrv_Knase_C_sf"/>
</dbReference>
<comment type="caution">
    <text evidence="16">The sequence shown here is derived from an EMBL/GenBank/DDBJ whole genome shotgun (WGS) entry which is preliminary data.</text>
</comment>
<keyword evidence="7 13" id="KW-0418">Kinase</keyword>
<evidence type="ECO:0000256" key="12">
    <source>
        <dbReference type="NCBIfam" id="TIGR01064"/>
    </source>
</evidence>
<keyword evidence="6" id="KW-0547">Nucleotide-binding</keyword>
<evidence type="ECO:0000256" key="11">
    <source>
        <dbReference type="ARBA" id="ARBA00023317"/>
    </source>
</evidence>
<comment type="pathway">
    <text evidence="1 13">Carbohydrate degradation; glycolysis; pyruvate from D-glyceraldehyde 3-phosphate: step 5/5.</text>
</comment>
<keyword evidence="8" id="KW-0067">ATP-binding</keyword>
<dbReference type="InterPro" id="IPR015795">
    <property type="entry name" value="Pyrv_Knase_C"/>
</dbReference>
<evidence type="ECO:0000256" key="5">
    <source>
        <dbReference type="ARBA" id="ARBA00022723"/>
    </source>
</evidence>
<dbReference type="Proteomes" id="UP001230156">
    <property type="component" value="Unassembled WGS sequence"/>
</dbReference>
<dbReference type="GO" id="GO:0004743">
    <property type="term" value="F:pyruvate kinase activity"/>
    <property type="evidence" value="ECO:0007669"/>
    <property type="project" value="UniProtKB-EC"/>
</dbReference>
<keyword evidence="5" id="KW-0479">Metal-binding</keyword>
<evidence type="ECO:0000256" key="10">
    <source>
        <dbReference type="ARBA" id="ARBA00023152"/>
    </source>
</evidence>
<dbReference type="InterPro" id="IPR040442">
    <property type="entry name" value="Pyrv_kinase-like_dom_sf"/>
</dbReference>
<keyword evidence="11 16" id="KW-0670">Pyruvate</keyword>
<reference evidence="17" key="1">
    <citation type="submission" date="2023-08" db="EMBL/GenBank/DDBJ databases">
        <title>Rhodospirillaceae gen. nov., a novel taxon isolated from the Yangtze River Yuezi River estuary sludge.</title>
        <authorList>
            <person name="Ruan L."/>
        </authorList>
    </citation>
    <scope>NUCLEOTIDE SEQUENCE [LARGE SCALE GENOMIC DNA]</scope>
    <source>
        <strain evidence="17">R-7</strain>
    </source>
</reference>
<gene>
    <name evidence="16" type="primary">pyk</name>
    <name evidence="16" type="ORF">Q8A70_06090</name>
</gene>
<dbReference type="PANTHER" id="PTHR11817">
    <property type="entry name" value="PYRUVATE KINASE"/>
    <property type="match status" value="1"/>
</dbReference>
<dbReference type="Gene3D" id="3.20.20.60">
    <property type="entry name" value="Phosphoenolpyruvate-binding domains"/>
    <property type="match status" value="1"/>
</dbReference>
<dbReference type="NCBIfam" id="TIGR01064">
    <property type="entry name" value="pyruv_kin"/>
    <property type="match status" value="1"/>
</dbReference>
<keyword evidence="17" id="KW-1185">Reference proteome</keyword>
<dbReference type="InterPro" id="IPR015813">
    <property type="entry name" value="Pyrv/PenolPyrv_kinase-like_dom"/>
</dbReference>
<evidence type="ECO:0000256" key="8">
    <source>
        <dbReference type="ARBA" id="ARBA00022840"/>
    </source>
</evidence>
<keyword evidence="9 13" id="KW-0460">Magnesium</keyword>